<evidence type="ECO:0000256" key="4">
    <source>
        <dbReference type="ARBA" id="ARBA00022605"/>
    </source>
</evidence>
<feature type="binding site" evidence="11">
    <location>
        <begin position="12"/>
        <end position="17"/>
    </location>
    <ligand>
        <name>ATP</name>
        <dbReference type="ChEBI" id="CHEBI:30616"/>
    </ligand>
</feature>
<evidence type="ECO:0000256" key="3">
    <source>
        <dbReference type="ARBA" id="ARBA00012154"/>
    </source>
</evidence>
<comment type="function">
    <text evidence="11">Catalyzes the specific phosphorylation of the 3-hydroxyl group of shikimic acid using ATP as a cosubstrate.</text>
</comment>
<dbReference type="CDD" id="cd00464">
    <property type="entry name" value="SK"/>
    <property type="match status" value="1"/>
</dbReference>
<dbReference type="InterPro" id="IPR000623">
    <property type="entry name" value="Shikimate_kinase/TSH1"/>
</dbReference>
<proteinExistence type="inferred from homology"/>
<dbReference type="Pfam" id="PF01202">
    <property type="entry name" value="SKI"/>
    <property type="match status" value="1"/>
</dbReference>
<feature type="binding site" evidence="11">
    <location>
        <position position="79"/>
    </location>
    <ligand>
        <name>substrate</name>
    </ligand>
</feature>
<comment type="catalytic activity">
    <reaction evidence="10 11">
        <text>shikimate + ATP = 3-phosphoshikimate + ADP + H(+)</text>
        <dbReference type="Rhea" id="RHEA:13121"/>
        <dbReference type="ChEBI" id="CHEBI:15378"/>
        <dbReference type="ChEBI" id="CHEBI:30616"/>
        <dbReference type="ChEBI" id="CHEBI:36208"/>
        <dbReference type="ChEBI" id="CHEBI:145989"/>
        <dbReference type="ChEBI" id="CHEBI:456216"/>
        <dbReference type="EC" id="2.7.1.71"/>
    </reaction>
</comment>
<dbReference type="RefSeq" id="WP_082622580.1">
    <property type="nucleotide sequence ID" value="NZ_AZGA01000054.1"/>
</dbReference>
<dbReference type="Proteomes" id="UP000051236">
    <property type="component" value="Unassembled WGS sequence"/>
</dbReference>
<dbReference type="AlphaFoldDB" id="A0A0R1Y1X5"/>
<dbReference type="GO" id="GO:0004765">
    <property type="term" value="F:shikimate kinase activity"/>
    <property type="evidence" value="ECO:0007669"/>
    <property type="project" value="UniProtKB-UniRule"/>
</dbReference>
<dbReference type="InterPro" id="IPR023000">
    <property type="entry name" value="Shikimate_kinase_CS"/>
</dbReference>
<evidence type="ECO:0000256" key="10">
    <source>
        <dbReference type="ARBA" id="ARBA00048567"/>
    </source>
</evidence>
<sequence length="169" mass="18207">MMARLVLVGFMGAGKTTVGQLLAQNTGFRFTDLDQAIVEIAGRPIPDIFAAEGEAGFRRRETEALAQALDQDVIVSTGGGIVTQAQNRALLKAAGAPVVYLKADPEVLYQRVYQDENRPIANSLDLSGFTALAAERELFYHEVSDLVLTTANLSPLEVMGGILDEIQVK</sequence>
<dbReference type="PANTHER" id="PTHR21087:SF16">
    <property type="entry name" value="SHIKIMATE KINASE 1, CHLOROPLASTIC"/>
    <property type="match status" value="1"/>
</dbReference>
<evidence type="ECO:0000256" key="1">
    <source>
        <dbReference type="ARBA" id="ARBA00004842"/>
    </source>
</evidence>
<comment type="subcellular location">
    <subcellularLocation>
        <location evidence="11">Cytoplasm</location>
    </subcellularLocation>
</comment>
<comment type="similarity">
    <text evidence="2 11">Belongs to the shikimate kinase family.</text>
</comment>
<comment type="pathway">
    <text evidence="1 11">Metabolic intermediate biosynthesis; chorismate biosynthesis; chorismate from D-erythrose 4-phosphate and phosphoenolpyruvate: step 5/7.</text>
</comment>
<keyword evidence="11" id="KW-0963">Cytoplasm</keyword>
<evidence type="ECO:0000256" key="8">
    <source>
        <dbReference type="ARBA" id="ARBA00022840"/>
    </source>
</evidence>
<evidence type="ECO:0000256" key="7">
    <source>
        <dbReference type="ARBA" id="ARBA00022777"/>
    </source>
</evidence>
<dbReference type="InterPro" id="IPR031322">
    <property type="entry name" value="Shikimate/glucono_kinase"/>
</dbReference>
<dbReference type="InterPro" id="IPR027417">
    <property type="entry name" value="P-loop_NTPase"/>
</dbReference>
<evidence type="ECO:0000256" key="2">
    <source>
        <dbReference type="ARBA" id="ARBA00006997"/>
    </source>
</evidence>
<dbReference type="HAMAP" id="MF_00109">
    <property type="entry name" value="Shikimate_kinase"/>
    <property type="match status" value="1"/>
</dbReference>
<organism evidence="12 13">
    <name type="scientific">Agrilactobacillus composti DSM 18527 = JCM 14202</name>
    <dbReference type="NCBI Taxonomy" id="1423734"/>
    <lineage>
        <taxon>Bacteria</taxon>
        <taxon>Bacillati</taxon>
        <taxon>Bacillota</taxon>
        <taxon>Bacilli</taxon>
        <taxon>Lactobacillales</taxon>
        <taxon>Lactobacillaceae</taxon>
        <taxon>Agrilactobacillus</taxon>
    </lineage>
</organism>
<keyword evidence="8 11" id="KW-0067">ATP-binding</keyword>
<dbReference type="GO" id="GO:0005524">
    <property type="term" value="F:ATP binding"/>
    <property type="evidence" value="ECO:0007669"/>
    <property type="project" value="UniProtKB-UniRule"/>
</dbReference>
<evidence type="ECO:0000256" key="5">
    <source>
        <dbReference type="ARBA" id="ARBA00022679"/>
    </source>
</evidence>
<evidence type="ECO:0000256" key="9">
    <source>
        <dbReference type="ARBA" id="ARBA00023141"/>
    </source>
</evidence>
<reference evidence="12 13" key="1">
    <citation type="journal article" date="2015" name="Genome Announc.">
        <title>Expanding the biotechnology potential of lactobacilli through comparative genomics of 213 strains and associated genera.</title>
        <authorList>
            <person name="Sun Z."/>
            <person name="Harris H.M."/>
            <person name="McCann A."/>
            <person name="Guo C."/>
            <person name="Argimon S."/>
            <person name="Zhang W."/>
            <person name="Yang X."/>
            <person name="Jeffery I.B."/>
            <person name="Cooney J.C."/>
            <person name="Kagawa T.F."/>
            <person name="Liu W."/>
            <person name="Song Y."/>
            <person name="Salvetti E."/>
            <person name="Wrobel A."/>
            <person name="Rasinkangas P."/>
            <person name="Parkhill J."/>
            <person name="Rea M.C."/>
            <person name="O'Sullivan O."/>
            <person name="Ritari J."/>
            <person name="Douillard F.P."/>
            <person name="Paul Ross R."/>
            <person name="Yang R."/>
            <person name="Briner A.E."/>
            <person name="Felis G.E."/>
            <person name="de Vos W.M."/>
            <person name="Barrangou R."/>
            <person name="Klaenhammer T.R."/>
            <person name="Caufield P.W."/>
            <person name="Cui Y."/>
            <person name="Zhang H."/>
            <person name="O'Toole P.W."/>
        </authorList>
    </citation>
    <scope>NUCLEOTIDE SEQUENCE [LARGE SCALE GENOMIC DNA]</scope>
    <source>
        <strain evidence="12 13">DSM 18527</strain>
    </source>
</reference>
<feature type="binding site" evidence="11">
    <location>
        <position position="34"/>
    </location>
    <ligand>
        <name>substrate</name>
    </ligand>
</feature>
<dbReference type="GO" id="GO:0009423">
    <property type="term" value="P:chorismate biosynthetic process"/>
    <property type="evidence" value="ECO:0007669"/>
    <property type="project" value="UniProtKB-UniRule"/>
</dbReference>
<dbReference type="PRINTS" id="PR01100">
    <property type="entry name" value="SHIKIMTKNASE"/>
</dbReference>
<dbReference type="PANTHER" id="PTHR21087">
    <property type="entry name" value="SHIKIMATE KINASE"/>
    <property type="match status" value="1"/>
</dbReference>
<dbReference type="GO" id="GO:0005829">
    <property type="term" value="C:cytosol"/>
    <property type="evidence" value="ECO:0007669"/>
    <property type="project" value="TreeGrafter"/>
</dbReference>
<dbReference type="STRING" id="1423734.FC83_GL002866"/>
<keyword evidence="13" id="KW-1185">Reference proteome</keyword>
<dbReference type="GO" id="GO:0009073">
    <property type="term" value="P:aromatic amino acid family biosynthetic process"/>
    <property type="evidence" value="ECO:0007669"/>
    <property type="project" value="UniProtKB-KW"/>
</dbReference>
<name>A0A0R1Y1X5_9LACO</name>
<dbReference type="EMBL" id="AZGA01000054">
    <property type="protein sequence ID" value="KRM33299.1"/>
    <property type="molecule type" value="Genomic_DNA"/>
</dbReference>
<keyword evidence="7 11" id="KW-0418">Kinase</keyword>
<keyword evidence="11" id="KW-0460">Magnesium</keyword>
<dbReference type="PATRIC" id="fig|1423734.3.peg.2916"/>
<feature type="binding site" evidence="11">
    <location>
        <position position="136"/>
    </location>
    <ligand>
        <name>substrate</name>
    </ligand>
</feature>
<comment type="caution">
    <text evidence="11">Lacks conserved residue(s) required for the propagation of feature annotation.</text>
</comment>
<dbReference type="EC" id="2.7.1.71" evidence="3 11"/>
<feature type="binding site" evidence="11">
    <location>
        <position position="118"/>
    </location>
    <ligand>
        <name>ATP</name>
        <dbReference type="ChEBI" id="CHEBI:30616"/>
    </ligand>
</feature>
<comment type="caution">
    <text evidence="12">The sequence shown here is derived from an EMBL/GenBank/DDBJ whole genome shotgun (WGS) entry which is preliminary data.</text>
</comment>
<dbReference type="UniPathway" id="UPA00053">
    <property type="reaction ID" value="UER00088"/>
</dbReference>
<keyword evidence="5 11" id="KW-0808">Transferase</keyword>
<dbReference type="GO" id="GO:0000287">
    <property type="term" value="F:magnesium ion binding"/>
    <property type="evidence" value="ECO:0007669"/>
    <property type="project" value="UniProtKB-UniRule"/>
</dbReference>
<gene>
    <name evidence="11" type="primary">aroK</name>
    <name evidence="12" type="ORF">FC83_GL002866</name>
</gene>
<comment type="cofactor">
    <cofactor evidence="11">
        <name>Mg(2+)</name>
        <dbReference type="ChEBI" id="CHEBI:18420"/>
    </cofactor>
    <text evidence="11">Binds 1 Mg(2+) ion per subunit.</text>
</comment>
<evidence type="ECO:0000256" key="6">
    <source>
        <dbReference type="ARBA" id="ARBA00022741"/>
    </source>
</evidence>
<evidence type="ECO:0000313" key="12">
    <source>
        <dbReference type="EMBL" id="KRM33299.1"/>
    </source>
</evidence>
<comment type="subunit">
    <text evidence="11">Monomer.</text>
</comment>
<accession>A0A0R1Y1X5</accession>
<dbReference type="PROSITE" id="PS01128">
    <property type="entry name" value="SHIKIMATE_KINASE"/>
    <property type="match status" value="1"/>
</dbReference>
<feature type="binding site" evidence="11">
    <location>
        <position position="58"/>
    </location>
    <ligand>
        <name>substrate</name>
    </ligand>
</feature>
<keyword evidence="4 11" id="KW-0028">Amino-acid biosynthesis</keyword>
<dbReference type="GO" id="GO:0008652">
    <property type="term" value="P:amino acid biosynthetic process"/>
    <property type="evidence" value="ECO:0007669"/>
    <property type="project" value="UniProtKB-KW"/>
</dbReference>
<keyword evidence="6 11" id="KW-0547">Nucleotide-binding</keyword>
<feature type="binding site" evidence="11">
    <location>
        <position position="16"/>
    </location>
    <ligand>
        <name>Mg(2+)</name>
        <dbReference type="ChEBI" id="CHEBI:18420"/>
    </ligand>
</feature>
<dbReference type="SUPFAM" id="SSF52540">
    <property type="entry name" value="P-loop containing nucleoside triphosphate hydrolases"/>
    <property type="match status" value="1"/>
</dbReference>
<keyword evidence="9 11" id="KW-0057">Aromatic amino acid biosynthesis</keyword>
<keyword evidence="11" id="KW-0479">Metal-binding</keyword>
<dbReference type="Gene3D" id="3.40.50.300">
    <property type="entry name" value="P-loop containing nucleotide triphosphate hydrolases"/>
    <property type="match status" value="1"/>
</dbReference>
<protein>
    <recommendedName>
        <fullName evidence="3 11">Shikimate kinase</fullName>
        <shortName evidence="11">SK</shortName>
        <ecNumber evidence="3 11">2.7.1.71</ecNumber>
    </recommendedName>
</protein>
<dbReference type="eggNOG" id="COG0703">
    <property type="taxonomic scope" value="Bacteria"/>
</dbReference>
<evidence type="ECO:0000313" key="13">
    <source>
        <dbReference type="Proteomes" id="UP000051236"/>
    </source>
</evidence>
<evidence type="ECO:0000256" key="11">
    <source>
        <dbReference type="HAMAP-Rule" id="MF_00109"/>
    </source>
</evidence>